<dbReference type="OrthoDB" id="5559111at2759"/>
<reference evidence="3" key="1">
    <citation type="submission" date="2020-07" db="EMBL/GenBank/DDBJ databases">
        <title>Genome sequence and genetic diversity analysis of an under-domesticated orphan crop, white fonio (Digitaria exilis).</title>
        <authorList>
            <person name="Bennetzen J.L."/>
            <person name="Chen S."/>
            <person name="Ma X."/>
            <person name="Wang X."/>
            <person name="Yssel A.E.J."/>
            <person name="Chaluvadi S.R."/>
            <person name="Johnson M."/>
            <person name="Gangashetty P."/>
            <person name="Hamidou F."/>
            <person name="Sanogo M.D."/>
            <person name="Zwaenepoel A."/>
            <person name="Wallace J."/>
            <person name="Van De Peer Y."/>
            <person name="Van Deynze A."/>
        </authorList>
    </citation>
    <scope>NUCLEOTIDE SEQUENCE</scope>
    <source>
        <tissue evidence="3">Leaves</tissue>
    </source>
</reference>
<dbReference type="EMBL" id="JACEFO010002299">
    <property type="protein sequence ID" value="KAF8667545.1"/>
    <property type="molecule type" value="Genomic_DNA"/>
</dbReference>
<dbReference type="PANTHER" id="PTHR31147:SF55">
    <property type="entry name" value="HXXXD-TYPE ACYL-TRANSFERASE FAMILY PROTEIN"/>
    <property type="match status" value="1"/>
</dbReference>
<dbReference type="GO" id="GO:0016747">
    <property type="term" value="F:acyltransferase activity, transferring groups other than amino-acyl groups"/>
    <property type="evidence" value="ECO:0007669"/>
    <property type="project" value="UniProtKB-ARBA"/>
</dbReference>
<gene>
    <name evidence="3" type="ORF">HU200_052745</name>
</gene>
<name>A0A835AY75_9POAL</name>
<dbReference type="InterPro" id="IPR050898">
    <property type="entry name" value="Plant_acyltransferase"/>
</dbReference>
<proteinExistence type="inferred from homology"/>
<sequence length="417" mass="45234">MSVRKSSPEVIRPPPEPVTTTNTTTRTIKLTSFDRVGVKLPETVLLVFEHLGHECNEKIKRTLSHTFIHYYPFAGRIISSGADGSEEFSIRCTGEGVEFVAASVDCSLQEAKIFGELPGTKALLVELAVFYPAGSYGFDDPLLSVQVTEFSCGGFVLGVTWNHAVADGAGIAQFLTAVSELARGSPSPSIVPVRCDDAVSSFPPLIVPLDVTISSALINRVKAEYHHSCFDGQQPCTTFEVVLAVLWRSRVRATMSNDPGSPNCLAFTMNMRKVVGAKDGYYGNCIATQLVAAATSGMVAEAGIVELVRMIKRAKAMMGRNGSDDDDHQLMRGVGRRYDMMLVTSWRNIGFERVDFGSGAPARVMSHTPARAPEVPICMVYPPCKGKDGVNLLLLAVKEEHVGTFLEELAKLERNTP</sequence>
<comment type="caution">
    <text evidence="3">The sequence shown here is derived from an EMBL/GenBank/DDBJ whole genome shotgun (WGS) entry which is preliminary data.</text>
</comment>
<protein>
    <submittedName>
        <fullName evidence="3">Uncharacterized protein</fullName>
    </submittedName>
</protein>
<dbReference type="Proteomes" id="UP000636709">
    <property type="component" value="Unassembled WGS sequence"/>
</dbReference>
<dbReference type="Pfam" id="PF02458">
    <property type="entry name" value="Transferase"/>
    <property type="match status" value="2"/>
</dbReference>
<dbReference type="AlphaFoldDB" id="A0A835AY75"/>
<evidence type="ECO:0000313" key="3">
    <source>
        <dbReference type="EMBL" id="KAF8667545.1"/>
    </source>
</evidence>
<dbReference type="PANTHER" id="PTHR31147">
    <property type="entry name" value="ACYL TRANSFERASE 4"/>
    <property type="match status" value="1"/>
</dbReference>
<comment type="similarity">
    <text evidence="1">Belongs to the plant acyltransferase family.</text>
</comment>
<keyword evidence="4" id="KW-1185">Reference proteome</keyword>
<evidence type="ECO:0000256" key="1">
    <source>
        <dbReference type="ARBA" id="ARBA00009861"/>
    </source>
</evidence>
<dbReference type="InterPro" id="IPR023213">
    <property type="entry name" value="CAT-like_dom_sf"/>
</dbReference>
<dbReference type="Gene3D" id="3.30.559.10">
    <property type="entry name" value="Chloramphenicol acetyltransferase-like domain"/>
    <property type="match status" value="2"/>
</dbReference>
<accession>A0A835AY75</accession>
<evidence type="ECO:0000313" key="4">
    <source>
        <dbReference type="Proteomes" id="UP000636709"/>
    </source>
</evidence>
<organism evidence="3 4">
    <name type="scientific">Digitaria exilis</name>
    <dbReference type="NCBI Taxonomy" id="1010633"/>
    <lineage>
        <taxon>Eukaryota</taxon>
        <taxon>Viridiplantae</taxon>
        <taxon>Streptophyta</taxon>
        <taxon>Embryophyta</taxon>
        <taxon>Tracheophyta</taxon>
        <taxon>Spermatophyta</taxon>
        <taxon>Magnoliopsida</taxon>
        <taxon>Liliopsida</taxon>
        <taxon>Poales</taxon>
        <taxon>Poaceae</taxon>
        <taxon>PACMAD clade</taxon>
        <taxon>Panicoideae</taxon>
        <taxon>Panicodae</taxon>
        <taxon>Paniceae</taxon>
        <taxon>Anthephorinae</taxon>
        <taxon>Digitaria</taxon>
    </lineage>
</organism>
<feature type="region of interest" description="Disordered" evidence="2">
    <location>
        <begin position="1"/>
        <end position="23"/>
    </location>
</feature>
<evidence type="ECO:0000256" key="2">
    <source>
        <dbReference type="SAM" id="MobiDB-lite"/>
    </source>
</evidence>